<dbReference type="InterPro" id="IPR005119">
    <property type="entry name" value="LysR_subst-bd"/>
</dbReference>
<reference evidence="10 11" key="2">
    <citation type="submission" date="2020-05" db="EMBL/GenBank/DDBJ databases">
        <title>Classification of alakaliphilic streptomycetes isolated from an alkaline soil next to Lonar Crater, India and a proposal for the recognition of Streptomyces alkaliterrae sp. nov.</title>
        <authorList>
            <person name="Golinska P."/>
        </authorList>
    </citation>
    <scope>NUCLEOTIDE SEQUENCE [LARGE SCALE GENOMIC DNA]</scope>
    <source>
        <strain evidence="11">OF3</strain>
        <strain evidence="10">OF8</strain>
    </source>
</reference>
<keyword evidence="9" id="KW-1185">Reference proteome</keyword>
<dbReference type="InterPro" id="IPR036388">
    <property type="entry name" value="WH-like_DNA-bd_sf"/>
</dbReference>
<dbReference type="Gene3D" id="3.40.190.10">
    <property type="entry name" value="Periplasmic binding protein-like II"/>
    <property type="match status" value="2"/>
</dbReference>
<keyword evidence="2" id="KW-0805">Transcription regulation</keyword>
<dbReference type="EMBL" id="JABJWZ010000004">
    <property type="protein sequence ID" value="MBB1251962.1"/>
    <property type="molecule type" value="Genomic_DNA"/>
</dbReference>
<gene>
    <name evidence="8" type="ORF">FNX44_002330</name>
    <name evidence="6" type="ORF">H3146_01085</name>
    <name evidence="7" type="ORF">H3147_00770</name>
</gene>
<sequence>MLSLERLRVLHAIAGHGSVTAASEALHVTTSAVSQQVAKLERETGQQLLTRNGRGVRLTDAGRLLVRHADRVLSQLELAHAELEAHRGQPVGELLVGGFPTAARGLFPAALAELRSAHPRLAVRLLEVEPEESVRRLGRGELDLAVVLDWYNRPLSVPAGMAKQPLADDVVDVAVPADHRCAGLAEVDLEDFAGDDWVTWPPGEFCHEWLTFTLRDRGVEPRLAHRAAEHHTQLALVAAGLGVAVAPRLGRGAVPEGVAIVPVRQTITRHVYALWRQDADRRPSIRAVVGALREAAVRSPWDGGAPGTR</sequence>
<dbReference type="PROSITE" id="PS50931">
    <property type="entry name" value="HTH_LYSR"/>
    <property type="match status" value="1"/>
</dbReference>
<protein>
    <submittedName>
        <fullName evidence="8">LysR family transcriptional regulator</fullName>
    </submittedName>
</protein>
<dbReference type="InterPro" id="IPR000847">
    <property type="entry name" value="LysR_HTH_N"/>
</dbReference>
<evidence type="ECO:0000313" key="9">
    <source>
        <dbReference type="Proteomes" id="UP000320857"/>
    </source>
</evidence>
<dbReference type="CDD" id="cd08423">
    <property type="entry name" value="PBP2_LTTR_like_6"/>
    <property type="match status" value="1"/>
</dbReference>
<dbReference type="AlphaFoldDB" id="A0A5P0YKB0"/>
<dbReference type="Proteomes" id="UP000320857">
    <property type="component" value="Unassembled WGS sequence"/>
</dbReference>
<feature type="domain" description="HTH lysR-type" evidence="5">
    <location>
        <begin position="2"/>
        <end position="59"/>
    </location>
</feature>
<accession>A0A5P0YKB0</accession>
<dbReference type="GO" id="GO:0003677">
    <property type="term" value="F:DNA binding"/>
    <property type="evidence" value="ECO:0007669"/>
    <property type="project" value="UniProtKB-KW"/>
</dbReference>
<dbReference type="GO" id="GO:0003700">
    <property type="term" value="F:DNA-binding transcription factor activity"/>
    <property type="evidence" value="ECO:0007669"/>
    <property type="project" value="InterPro"/>
</dbReference>
<name>A0A5P0YKB0_9ACTN</name>
<dbReference type="Proteomes" id="UP000517765">
    <property type="component" value="Unassembled WGS sequence"/>
</dbReference>
<evidence type="ECO:0000313" key="7">
    <source>
        <dbReference type="EMBL" id="MBB1257369.1"/>
    </source>
</evidence>
<evidence type="ECO:0000313" key="11">
    <source>
        <dbReference type="Proteomes" id="UP000525686"/>
    </source>
</evidence>
<dbReference type="Pfam" id="PF00126">
    <property type="entry name" value="HTH_1"/>
    <property type="match status" value="1"/>
</dbReference>
<evidence type="ECO:0000259" key="5">
    <source>
        <dbReference type="PROSITE" id="PS50931"/>
    </source>
</evidence>
<dbReference type="GO" id="GO:0032993">
    <property type="term" value="C:protein-DNA complex"/>
    <property type="evidence" value="ECO:0007669"/>
    <property type="project" value="TreeGrafter"/>
</dbReference>
<keyword evidence="4" id="KW-0804">Transcription</keyword>
<comment type="similarity">
    <text evidence="1">Belongs to the LysR transcriptional regulatory family.</text>
</comment>
<reference evidence="8 9" key="1">
    <citation type="submission" date="2019-10" db="EMBL/GenBank/DDBJ databases">
        <title>Streptomyces sp. nov., a novel actinobacterium isolated from alkaline environment.</title>
        <authorList>
            <person name="Golinska P."/>
        </authorList>
    </citation>
    <scope>NUCLEOTIDE SEQUENCE [LARGE SCALE GENOMIC DNA]</scope>
    <source>
        <strain evidence="8 9">OF1</strain>
    </source>
</reference>
<dbReference type="InterPro" id="IPR036390">
    <property type="entry name" value="WH_DNA-bd_sf"/>
</dbReference>
<dbReference type="RefSeq" id="WP_143646215.1">
    <property type="nucleotide sequence ID" value="NZ_JABJWZ010000004.1"/>
</dbReference>
<dbReference type="OrthoDB" id="3505530at2"/>
<comment type="caution">
    <text evidence="8">The sequence shown here is derived from an EMBL/GenBank/DDBJ whole genome shotgun (WGS) entry which is preliminary data.</text>
</comment>
<dbReference type="SUPFAM" id="SSF46785">
    <property type="entry name" value="Winged helix' DNA-binding domain"/>
    <property type="match status" value="1"/>
</dbReference>
<dbReference type="Gene3D" id="1.10.10.10">
    <property type="entry name" value="Winged helix-like DNA-binding domain superfamily/Winged helix DNA-binding domain"/>
    <property type="match status" value="1"/>
</dbReference>
<organism evidence="8 9">
    <name type="scientific">Streptomyces alkaliterrae</name>
    <dbReference type="NCBI Taxonomy" id="2213162"/>
    <lineage>
        <taxon>Bacteria</taxon>
        <taxon>Bacillati</taxon>
        <taxon>Actinomycetota</taxon>
        <taxon>Actinomycetes</taxon>
        <taxon>Kitasatosporales</taxon>
        <taxon>Streptomycetaceae</taxon>
        <taxon>Streptomyces</taxon>
    </lineage>
</organism>
<evidence type="ECO:0000313" key="10">
    <source>
        <dbReference type="Proteomes" id="UP000517765"/>
    </source>
</evidence>
<evidence type="ECO:0000313" key="8">
    <source>
        <dbReference type="EMBL" id="MQS00736.1"/>
    </source>
</evidence>
<evidence type="ECO:0000256" key="4">
    <source>
        <dbReference type="ARBA" id="ARBA00023163"/>
    </source>
</evidence>
<evidence type="ECO:0000313" key="6">
    <source>
        <dbReference type="EMBL" id="MBB1251962.1"/>
    </source>
</evidence>
<proteinExistence type="inferred from homology"/>
<dbReference type="EMBL" id="VJYK02000011">
    <property type="protein sequence ID" value="MQS00736.1"/>
    <property type="molecule type" value="Genomic_DNA"/>
</dbReference>
<evidence type="ECO:0000256" key="2">
    <source>
        <dbReference type="ARBA" id="ARBA00023015"/>
    </source>
</evidence>
<dbReference type="EMBL" id="JABJXA010000002">
    <property type="protein sequence ID" value="MBB1257369.1"/>
    <property type="molecule type" value="Genomic_DNA"/>
</dbReference>
<dbReference type="FunFam" id="1.10.10.10:FF:000001">
    <property type="entry name" value="LysR family transcriptional regulator"/>
    <property type="match status" value="1"/>
</dbReference>
<dbReference type="PRINTS" id="PR00039">
    <property type="entry name" value="HTHLYSR"/>
</dbReference>
<dbReference type="PANTHER" id="PTHR30346:SF29">
    <property type="entry name" value="LYSR SUBSTRATE-BINDING"/>
    <property type="match status" value="1"/>
</dbReference>
<dbReference type="Proteomes" id="UP000525686">
    <property type="component" value="Unassembled WGS sequence"/>
</dbReference>
<dbReference type="PANTHER" id="PTHR30346">
    <property type="entry name" value="TRANSCRIPTIONAL DUAL REGULATOR HCAR-RELATED"/>
    <property type="match status" value="1"/>
</dbReference>
<dbReference type="SUPFAM" id="SSF53850">
    <property type="entry name" value="Periplasmic binding protein-like II"/>
    <property type="match status" value="1"/>
</dbReference>
<evidence type="ECO:0000256" key="3">
    <source>
        <dbReference type="ARBA" id="ARBA00023125"/>
    </source>
</evidence>
<evidence type="ECO:0000256" key="1">
    <source>
        <dbReference type="ARBA" id="ARBA00009437"/>
    </source>
</evidence>
<keyword evidence="3" id="KW-0238">DNA-binding</keyword>
<reference evidence="6" key="3">
    <citation type="journal article" name="Syst. Appl. Microbiol.">
        <title>Streptomyces alkaliterrae sp. nov., isolated from an alkaline soil, and emended descriptions of Streptomyces alkaliphilus, Streptomyces calidiresistens and Streptomyces durbertensis.</title>
        <authorList>
            <person name="Swiecimska M."/>
            <person name="Golinska P."/>
            <person name="Nouioui I."/>
            <person name="Wypij M."/>
            <person name="Rai M."/>
            <person name="Sangal V."/>
            <person name="Goodfellow M."/>
        </authorList>
    </citation>
    <scope>NUCLEOTIDE SEQUENCE</scope>
    <source>
        <strain evidence="6">OF3</strain>
        <strain evidence="7">OF8</strain>
    </source>
</reference>
<dbReference type="Pfam" id="PF03466">
    <property type="entry name" value="LysR_substrate"/>
    <property type="match status" value="1"/>
</dbReference>